<feature type="compositionally biased region" description="Low complexity" evidence="1">
    <location>
        <begin position="207"/>
        <end position="225"/>
    </location>
</feature>
<feature type="region of interest" description="Disordered" evidence="1">
    <location>
        <begin position="207"/>
        <end position="228"/>
    </location>
</feature>
<dbReference type="AlphaFoldDB" id="U6L5T8"/>
<feature type="compositionally biased region" description="Low complexity" evidence="1">
    <location>
        <begin position="571"/>
        <end position="582"/>
    </location>
</feature>
<dbReference type="RefSeq" id="XP_013236262.1">
    <property type="nucleotide sequence ID" value="XM_013380808.1"/>
</dbReference>
<dbReference type="EMBL" id="HG678325">
    <property type="protein sequence ID" value="CDJ45516.1"/>
    <property type="molecule type" value="Genomic_DNA"/>
</dbReference>
<evidence type="ECO:0000313" key="3">
    <source>
        <dbReference type="Proteomes" id="UP000030747"/>
    </source>
</evidence>
<feature type="compositionally biased region" description="Polar residues" evidence="1">
    <location>
        <begin position="514"/>
        <end position="531"/>
    </location>
</feature>
<sequence>CLSSSALRRCCSSSLSLFSCGQQLLAFYRLRFFKLQLLEAFSSKFAKAAARLYAQLQQQEQAAQHTRLQQQQLQQQQLQLSSLQHALLQSLTLSTTVMGRMGVLHLPLLQTVTKIHIFFPQTISAMGASQLLLCCSQFWKQQEGDAQLRAFLRWALPRLFNAVRELAAPLPPQQALNILAAAAQIQMRDAKTISYLLWILSGQSTSSSSSSSSSTQQQQQQSDGSCRAPHRAFAAQGKSLQYTNEVFHDLNPAPSPFCYPAMPPCPFDAAKCRVLLEGLEAQQLTALVGFVDSLAFWTPTAMHIVYQVWELLQGQLHDMRAAQILTLALAFRDWHFRDWEMPLELPEPEGAATAAAGGAAAAAGGAAAAAGGSGVRGPALCLSEANAAAAAAAALSPRLALLLAWKEDLICCCIEAMGRHLNYAAETWGCLRKARLLQHAVSLGLMLPHLDLLQQQQQQLQRVLQQQQQQVQQPQQQQQLLLQQHVQQQQQQRPSLVLHLPIRGDLGPLPLLELTSSSKLGAPPTDTSQGAPQRGLPWGAPRDAASPGGPPAWGPPAGGPTWGAPSGGPSWGAPPWSPLWGASSGGPPEERCAAEQLG</sequence>
<evidence type="ECO:0000256" key="1">
    <source>
        <dbReference type="SAM" id="MobiDB-lite"/>
    </source>
</evidence>
<reference evidence="2" key="2">
    <citation type="submission" date="2013-10" db="EMBL/GenBank/DDBJ databases">
        <authorList>
            <person name="Aslett M."/>
        </authorList>
    </citation>
    <scope>NUCLEOTIDE SEQUENCE [LARGE SCALE GENOMIC DNA]</scope>
    <source>
        <strain evidence="2">Houghton</strain>
    </source>
</reference>
<accession>U6L5T8</accession>
<feature type="compositionally biased region" description="Basic and acidic residues" evidence="1">
    <location>
        <begin position="588"/>
        <end position="598"/>
    </location>
</feature>
<dbReference type="GeneID" id="25253745"/>
<evidence type="ECO:0000313" key="2">
    <source>
        <dbReference type="EMBL" id="CDJ45516.1"/>
    </source>
</evidence>
<protein>
    <submittedName>
        <fullName evidence="2">Uncharacterized protein</fullName>
    </submittedName>
</protein>
<dbReference type="Proteomes" id="UP000030747">
    <property type="component" value="Unassembled WGS sequence"/>
</dbReference>
<proteinExistence type="predicted"/>
<feature type="region of interest" description="Disordered" evidence="1">
    <location>
        <begin position="514"/>
        <end position="598"/>
    </location>
</feature>
<dbReference type="OrthoDB" id="354804at2759"/>
<name>U6L5T8_EIMTE</name>
<organism evidence="2 3">
    <name type="scientific">Eimeria tenella</name>
    <name type="common">Coccidian parasite</name>
    <dbReference type="NCBI Taxonomy" id="5802"/>
    <lineage>
        <taxon>Eukaryota</taxon>
        <taxon>Sar</taxon>
        <taxon>Alveolata</taxon>
        <taxon>Apicomplexa</taxon>
        <taxon>Conoidasida</taxon>
        <taxon>Coccidia</taxon>
        <taxon>Eucoccidiorida</taxon>
        <taxon>Eimeriorina</taxon>
        <taxon>Eimeriidae</taxon>
        <taxon>Eimeria</taxon>
    </lineage>
</organism>
<gene>
    <name evidence="2" type="ORF">ETH_00023165</name>
</gene>
<dbReference type="PANTHER" id="PTHR10019">
    <property type="entry name" value="SNF5"/>
    <property type="match status" value="1"/>
</dbReference>
<dbReference type="VEuPathDB" id="ToxoDB:ETH2_0521100"/>
<feature type="non-terminal residue" evidence="2">
    <location>
        <position position="598"/>
    </location>
</feature>
<dbReference type="VEuPathDB" id="ToxoDB:ETH_00023165"/>
<keyword evidence="3" id="KW-1185">Reference proteome</keyword>
<feature type="compositionally biased region" description="Pro residues" evidence="1">
    <location>
        <begin position="548"/>
        <end position="558"/>
    </location>
</feature>
<feature type="non-terminal residue" evidence="2">
    <location>
        <position position="1"/>
    </location>
</feature>
<reference evidence="2" key="1">
    <citation type="submission" date="2013-10" db="EMBL/GenBank/DDBJ databases">
        <title>Genomic analysis of the causative agents of coccidiosis in chickens.</title>
        <authorList>
            <person name="Reid A.J."/>
            <person name="Blake D."/>
            <person name="Billington K."/>
            <person name="Browne H."/>
            <person name="Dunn M."/>
            <person name="Hung S."/>
            <person name="Kawahara F."/>
            <person name="Miranda-Saavedra D."/>
            <person name="Mourier T."/>
            <person name="Nagra H."/>
            <person name="Otto T.D."/>
            <person name="Rawlings N."/>
            <person name="Sanchez A."/>
            <person name="Sanders M."/>
            <person name="Subramaniam C."/>
            <person name="Tay Y."/>
            <person name="Dear P."/>
            <person name="Doerig C."/>
            <person name="Gruber A."/>
            <person name="Parkinson J."/>
            <person name="Shirley M."/>
            <person name="Wan K.L."/>
            <person name="Berriman M."/>
            <person name="Tomley F."/>
            <person name="Pain A."/>
        </authorList>
    </citation>
    <scope>NUCLEOTIDE SEQUENCE [LARGE SCALE GENOMIC DNA]</scope>
    <source>
        <strain evidence="2">Houghton</strain>
    </source>
</reference>